<name>A0ABR8RWD9_9CELL</name>
<dbReference type="Gene3D" id="3.30.470.20">
    <property type="entry name" value="ATP-grasp fold, B domain"/>
    <property type="match status" value="1"/>
</dbReference>
<organism evidence="3 4">
    <name type="scientific">Oerskovia rustica</name>
    <dbReference type="NCBI Taxonomy" id="2762237"/>
    <lineage>
        <taxon>Bacteria</taxon>
        <taxon>Bacillati</taxon>
        <taxon>Actinomycetota</taxon>
        <taxon>Actinomycetes</taxon>
        <taxon>Micrococcales</taxon>
        <taxon>Cellulomonadaceae</taxon>
        <taxon>Oerskovia</taxon>
    </lineage>
</organism>
<gene>
    <name evidence="3" type="ORF">H9652_17040</name>
</gene>
<feature type="domain" description="ATP-grasp" evidence="2">
    <location>
        <begin position="175"/>
        <end position="385"/>
    </location>
</feature>
<protein>
    <submittedName>
        <fullName evidence="3">ATP-grasp domain-containing protein</fullName>
    </submittedName>
</protein>
<dbReference type="RefSeq" id="WP_191797613.1">
    <property type="nucleotide sequence ID" value="NZ_JACSQQ010000040.1"/>
</dbReference>
<evidence type="ECO:0000313" key="3">
    <source>
        <dbReference type="EMBL" id="MBD7952111.1"/>
    </source>
</evidence>
<reference evidence="3 4" key="1">
    <citation type="submission" date="2020-08" db="EMBL/GenBank/DDBJ databases">
        <title>A Genomic Blueprint of the Chicken Gut Microbiome.</title>
        <authorList>
            <person name="Gilroy R."/>
            <person name="Ravi A."/>
            <person name="Getino M."/>
            <person name="Pursley I."/>
            <person name="Horton D.L."/>
            <person name="Alikhan N.-F."/>
            <person name="Baker D."/>
            <person name="Gharbi K."/>
            <person name="Hall N."/>
            <person name="Watson M."/>
            <person name="Adriaenssens E.M."/>
            <person name="Foster-Nyarko E."/>
            <person name="Jarju S."/>
            <person name="Secka A."/>
            <person name="Antonio M."/>
            <person name="Oren A."/>
            <person name="Chaudhuri R."/>
            <person name="La Ragione R.M."/>
            <person name="Hildebrand F."/>
            <person name="Pallen M.J."/>
        </authorList>
    </citation>
    <scope>NUCLEOTIDE SEQUENCE [LARGE SCALE GENOMIC DNA]</scope>
    <source>
        <strain evidence="3 4">Sa4CUA1</strain>
    </source>
</reference>
<evidence type="ECO:0000259" key="2">
    <source>
        <dbReference type="PROSITE" id="PS50975"/>
    </source>
</evidence>
<keyword evidence="1" id="KW-0067">ATP-binding</keyword>
<dbReference type="InterPro" id="IPR011761">
    <property type="entry name" value="ATP-grasp"/>
</dbReference>
<evidence type="ECO:0000313" key="4">
    <source>
        <dbReference type="Proteomes" id="UP000641803"/>
    </source>
</evidence>
<dbReference type="PROSITE" id="PS50975">
    <property type="entry name" value="ATP_GRASP"/>
    <property type="match status" value="1"/>
</dbReference>
<evidence type="ECO:0000256" key="1">
    <source>
        <dbReference type="PROSITE-ProRule" id="PRU00409"/>
    </source>
</evidence>
<proteinExistence type="predicted"/>
<dbReference type="EMBL" id="JACSQQ010000040">
    <property type="protein sequence ID" value="MBD7952111.1"/>
    <property type="molecule type" value="Genomic_DNA"/>
</dbReference>
<accession>A0ABR8RWD9</accession>
<dbReference type="Pfam" id="PF18604">
    <property type="entry name" value="PreAtp-grasp"/>
    <property type="match status" value="1"/>
</dbReference>
<dbReference type="SUPFAM" id="SSF56059">
    <property type="entry name" value="Glutathione synthetase ATP-binding domain-like"/>
    <property type="match status" value="1"/>
</dbReference>
<sequence>MTAGTTTARTPFVHRVKDALTGDVTTPFVFLGNFEVEDEWAHGEIGLPSVRGAGASSAVVNRMDEFALLLAGKDDHVVLKSAPDPGYLAYLDSLGLDLPQVLVTDVDDPLRTVTRDALDSPHLQSRLRELAAGGARLLAHGTSTAEEELCAVTGLASALPGAATTKAVNSKIYSRELCSELGIRQARGWVCRTVDDFTRAVAEASRAVAAGRTVGVKDAYGVSGKGILVVDDERRLDQLLRMVVRRAERSGDERLSVVVEEWAEKATDLNYHFTVALDGTVTFDFVKEALTRRGVHQGHRIPSRLPRERVDELGELSARLGARLHQDGFHGIVGVDAIVLTDGSLLPVLEINARNNMSTYQVRLQEQFLPDDGVALARQYDLTLDAPVSFDALEERLGDLLYTTDRGRGLLVDNTATVNAAASTRTAGTPFSGRLYGLLVATSDDELSHLDDSVAARLTEGTARD</sequence>
<comment type="caution">
    <text evidence="3">The sequence shown here is derived from an EMBL/GenBank/DDBJ whole genome shotgun (WGS) entry which is preliminary data.</text>
</comment>
<dbReference type="InterPro" id="IPR040754">
    <property type="entry name" value="PreAtp-grasp"/>
</dbReference>
<keyword evidence="1" id="KW-0547">Nucleotide-binding</keyword>
<keyword evidence="4" id="KW-1185">Reference proteome</keyword>
<dbReference type="Proteomes" id="UP000641803">
    <property type="component" value="Unassembled WGS sequence"/>
</dbReference>